<feature type="transmembrane region" description="Helical" evidence="2">
    <location>
        <begin position="21"/>
        <end position="39"/>
    </location>
</feature>
<proteinExistence type="inferred from homology"/>
<dbReference type="InterPro" id="IPR037066">
    <property type="entry name" value="Plug_dom_sf"/>
</dbReference>
<evidence type="ECO:0000256" key="1">
    <source>
        <dbReference type="PROSITE-ProRule" id="PRU01360"/>
    </source>
</evidence>
<organism evidence="4 5">
    <name type="scientific">Pararcticibacter amylolyticus</name>
    <dbReference type="NCBI Taxonomy" id="2173175"/>
    <lineage>
        <taxon>Bacteria</taxon>
        <taxon>Pseudomonadati</taxon>
        <taxon>Bacteroidota</taxon>
        <taxon>Sphingobacteriia</taxon>
        <taxon>Sphingobacteriales</taxon>
        <taxon>Sphingobacteriaceae</taxon>
        <taxon>Pararcticibacter</taxon>
    </lineage>
</organism>
<dbReference type="InterPro" id="IPR039426">
    <property type="entry name" value="TonB-dep_rcpt-like"/>
</dbReference>
<evidence type="ECO:0000256" key="2">
    <source>
        <dbReference type="SAM" id="Phobius"/>
    </source>
</evidence>
<dbReference type="NCBIfam" id="TIGR04057">
    <property type="entry name" value="SusC_RagA_signa"/>
    <property type="match status" value="1"/>
</dbReference>
<dbReference type="FunFam" id="2.60.40.1120:FF:000003">
    <property type="entry name" value="Outer membrane protein Omp121"/>
    <property type="match status" value="1"/>
</dbReference>
<keyword evidence="1" id="KW-0813">Transport</keyword>
<gene>
    <name evidence="4" type="ORF">DDR33_18195</name>
</gene>
<dbReference type="Pfam" id="PF13715">
    <property type="entry name" value="CarbopepD_reg_2"/>
    <property type="match status" value="1"/>
</dbReference>
<dbReference type="InterPro" id="IPR012910">
    <property type="entry name" value="Plug_dom"/>
</dbReference>
<evidence type="ECO:0000259" key="3">
    <source>
        <dbReference type="Pfam" id="PF07715"/>
    </source>
</evidence>
<sequence>MEIYQNSKSRKANHYKDILPAGSLILILVLYTTTGLYAGNDTFSRVKKSFSISLAKEEITGMVKDETGQPIPGASVKIKGTTTGAVTDVNGKFKIAADRGAVLVFSFIGSESKEVQVRDNQPINVTLKALQTSLTEVVVNGYTSQRRSNVTAAISTVSGKELLKSPVTNVTQALAGVVPGLIVQQSQGRAGINSANLYIRGRVSPTATALIIVDGVERSSFGDIDPNEIESINVLKDASSTALYGLKGANGVFVITTKRGKEGPARVSFNINQGILTATERPDILPAYESAMLYTEGQKNIGETRNFTDEDLQIFKDGTGDPLLYPNVDWYSALVRDSWTQNQQNVTVSGGTGRIKYFTSFGHQFEDGNFKEFKTPLDYSTTPSYNRYNFRARVSFDISKTTNFEVNLAGRNEHRYSLSGYSEYNDPAGVVSNGIEGLVGRSLKIPAWGLPFFPEYTNSTDPAVIALDNTYNHIVNMALLGTNSYNPYSYITYGGYAFTDTNIGESVFTLDQKLDFITPGLSVKGQFGYDSNFISGKLQRGSIGSFNLDRSTKQLSPYSSTYNDYLGNPAYTRSGYNKTNLQLFINYSHSFDKHNVSANIIGQRELRGATDASAPFANQGIVSQVMYNYANKYFFTGSATYNGSENYAKDYRYGFFPSLSVGYNIANEEFMNSVTWLSMLKVRGSVGRVGIPSPGTGRFYYQDKFGAGSNVPFGNPNSSFSAPTYTQTQYGNPMVSFETSLKRNLGLDLSMFKDKLSVTADIFDDRRSDILTSRSNTSFSSYGASVPSVNYGVNYNHGYEATATYQNRDHKLTYSVTGNMSFSRNKREVLDEAPGTLSNLKVTGTPIGTYYGYHVLGYYQDQADIDANPVNNLKGVKSIPGDLKFADVNGDGQITTNDRMPIGYSNIPEYNFGLNLQLGYKGFQLSVLFNAVDHVSSDLIFYSGGLNQYYAPMMGRWTPDNPNPTWPAMRPALSPNPNENVNDFFLQDASYVKLRNAQLSYSVPAKLLRKYKISNLSLILSGQNLITWTKFYGVDPENNISGGTYNYNTTVVPTTRVFNLGLNLSF</sequence>
<evidence type="ECO:0000313" key="5">
    <source>
        <dbReference type="Proteomes" id="UP000245647"/>
    </source>
</evidence>
<dbReference type="RefSeq" id="WP_109417235.1">
    <property type="nucleotide sequence ID" value="NZ_QEAS01000016.1"/>
</dbReference>
<dbReference type="OrthoDB" id="9768177at2"/>
<name>A0A2U2PDM0_9SPHI</name>
<comment type="caution">
    <text evidence="4">The sequence shown here is derived from an EMBL/GenBank/DDBJ whole genome shotgun (WGS) entry which is preliminary data.</text>
</comment>
<dbReference type="SUPFAM" id="SSF49464">
    <property type="entry name" value="Carboxypeptidase regulatory domain-like"/>
    <property type="match status" value="1"/>
</dbReference>
<dbReference type="GO" id="GO:0009279">
    <property type="term" value="C:cell outer membrane"/>
    <property type="evidence" value="ECO:0007669"/>
    <property type="project" value="UniProtKB-SubCell"/>
</dbReference>
<keyword evidence="1 2" id="KW-0812">Transmembrane</keyword>
<dbReference type="InterPro" id="IPR023997">
    <property type="entry name" value="TonB-dep_OMP_SusC/RagA_CS"/>
</dbReference>
<feature type="domain" description="TonB-dependent receptor plug" evidence="3">
    <location>
        <begin position="148"/>
        <end position="252"/>
    </location>
</feature>
<dbReference type="EMBL" id="QEAS01000016">
    <property type="protein sequence ID" value="PWG79219.1"/>
    <property type="molecule type" value="Genomic_DNA"/>
</dbReference>
<reference evidence="4 5" key="1">
    <citation type="submission" date="2018-04" db="EMBL/GenBank/DDBJ databases">
        <title>Pedobacter chongqingensis sp. nov., isolated from a rottenly hemp rope.</title>
        <authorList>
            <person name="Cai Y."/>
        </authorList>
    </citation>
    <scope>NUCLEOTIDE SEQUENCE [LARGE SCALE GENOMIC DNA]</scope>
    <source>
        <strain evidence="4 5">FJ4-8</strain>
    </source>
</reference>
<accession>A0A2U2PDM0</accession>
<dbReference type="Pfam" id="PF07715">
    <property type="entry name" value="Plug"/>
    <property type="match status" value="1"/>
</dbReference>
<dbReference type="NCBIfam" id="TIGR04056">
    <property type="entry name" value="OMP_RagA_SusC"/>
    <property type="match status" value="1"/>
</dbReference>
<protein>
    <recommendedName>
        <fullName evidence="3">TonB-dependent receptor plug domain-containing protein</fullName>
    </recommendedName>
</protein>
<dbReference type="InterPro" id="IPR023996">
    <property type="entry name" value="TonB-dep_OMP_SusC/RagA"/>
</dbReference>
<keyword evidence="1 2" id="KW-0472">Membrane</keyword>
<comment type="similarity">
    <text evidence="1">Belongs to the TonB-dependent receptor family.</text>
</comment>
<dbReference type="AlphaFoldDB" id="A0A2U2PDM0"/>
<dbReference type="PROSITE" id="PS52016">
    <property type="entry name" value="TONB_DEPENDENT_REC_3"/>
    <property type="match status" value="1"/>
</dbReference>
<keyword evidence="1" id="KW-1134">Transmembrane beta strand</keyword>
<keyword evidence="2" id="KW-1133">Transmembrane helix</keyword>
<dbReference type="InterPro" id="IPR008969">
    <property type="entry name" value="CarboxyPept-like_regulatory"/>
</dbReference>
<dbReference type="Gene3D" id="2.60.40.1120">
    <property type="entry name" value="Carboxypeptidase-like, regulatory domain"/>
    <property type="match status" value="1"/>
</dbReference>
<dbReference type="SUPFAM" id="SSF56935">
    <property type="entry name" value="Porins"/>
    <property type="match status" value="1"/>
</dbReference>
<dbReference type="Proteomes" id="UP000245647">
    <property type="component" value="Unassembled WGS sequence"/>
</dbReference>
<dbReference type="Gene3D" id="2.170.130.10">
    <property type="entry name" value="TonB-dependent receptor, plug domain"/>
    <property type="match status" value="1"/>
</dbReference>
<evidence type="ECO:0000313" key="4">
    <source>
        <dbReference type="EMBL" id="PWG79219.1"/>
    </source>
</evidence>
<comment type="subcellular location">
    <subcellularLocation>
        <location evidence="1">Cell outer membrane</location>
        <topology evidence="1">Multi-pass membrane protein</topology>
    </subcellularLocation>
</comment>
<keyword evidence="1" id="KW-0998">Cell outer membrane</keyword>
<keyword evidence="5" id="KW-1185">Reference proteome</keyword>